<keyword evidence="3" id="KW-1185">Reference proteome</keyword>
<dbReference type="Proteomes" id="UP000238220">
    <property type="component" value="Unassembled WGS sequence"/>
</dbReference>
<name>A0A2S5TDP8_9GAMM</name>
<organism evidence="2 3">
    <name type="scientific">Solimonas fluminis</name>
    <dbReference type="NCBI Taxonomy" id="2086571"/>
    <lineage>
        <taxon>Bacteria</taxon>
        <taxon>Pseudomonadati</taxon>
        <taxon>Pseudomonadota</taxon>
        <taxon>Gammaproteobacteria</taxon>
        <taxon>Nevskiales</taxon>
        <taxon>Nevskiaceae</taxon>
        <taxon>Solimonas</taxon>
    </lineage>
</organism>
<protein>
    <submittedName>
        <fullName evidence="2">Uncharacterized protein</fullName>
    </submittedName>
</protein>
<reference evidence="2 3" key="1">
    <citation type="submission" date="2018-02" db="EMBL/GenBank/DDBJ databases">
        <title>Genome sequencing of Solimonas sp. HR-BB.</title>
        <authorList>
            <person name="Lee Y."/>
            <person name="Jeon C.O."/>
        </authorList>
    </citation>
    <scope>NUCLEOTIDE SEQUENCE [LARGE SCALE GENOMIC DNA]</scope>
    <source>
        <strain evidence="2 3">HR-BB</strain>
    </source>
</reference>
<feature type="compositionally biased region" description="Basic residues" evidence="1">
    <location>
        <begin position="78"/>
        <end position="99"/>
    </location>
</feature>
<feature type="compositionally biased region" description="Basic residues" evidence="1">
    <location>
        <begin position="1"/>
        <end position="49"/>
    </location>
</feature>
<proteinExistence type="predicted"/>
<gene>
    <name evidence="2" type="ORF">C3942_14915</name>
</gene>
<accession>A0A2S5TDP8</accession>
<evidence type="ECO:0000313" key="2">
    <source>
        <dbReference type="EMBL" id="PPE73111.1"/>
    </source>
</evidence>
<evidence type="ECO:0000256" key="1">
    <source>
        <dbReference type="SAM" id="MobiDB-lite"/>
    </source>
</evidence>
<comment type="caution">
    <text evidence="2">The sequence shown here is derived from an EMBL/GenBank/DDBJ whole genome shotgun (WGS) entry which is preliminary data.</text>
</comment>
<sequence>MRHRPQPWCCRKPRRRSLSRPRRSRRQCVRRPRRPSRRHSPRGLLRRLRPCPPVRRTPSGTVPRRMRLPGRKPPPWRCPRHRRPRQPRRRSRARRSRMS</sequence>
<dbReference type="AlphaFoldDB" id="A0A2S5TDP8"/>
<feature type="region of interest" description="Disordered" evidence="1">
    <location>
        <begin position="1"/>
        <end position="99"/>
    </location>
</feature>
<evidence type="ECO:0000313" key="3">
    <source>
        <dbReference type="Proteomes" id="UP000238220"/>
    </source>
</evidence>
<dbReference type="EMBL" id="PSNW01000008">
    <property type="protein sequence ID" value="PPE73111.1"/>
    <property type="molecule type" value="Genomic_DNA"/>
</dbReference>